<dbReference type="Pfam" id="PF00441">
    <property type="entry name" value="Acyl-CoA_dh_1"/>
    <property type="match status" value="1"/>
</dbReference>
<evidence type="ECO:0000256" key="6">
    <source>
        <dbReference type="ARBA" id="ARBA00051388"/>
    </source>
</evidence>
<evidence type="ECO:0000256" key="4">
    <source>
        <dbReference type="ARBA" id="ARBA00022827"/>
    </source>
</evidence>
<dbReference type="Pfam" id="PF02771">
    <property type="entry name" value="Acyl-CoA_dh_N"/>
    <property type="match status" value="1"/>
</dbReference>
<feature type="domain" description="Acyl-CoA dehydrogenase/oxidase N-terminal" evidence="13">
    <location>
        <begin position="81"/>
        <end position="159"/>
    </location>
</feature>
<protein>
    <recommendedName>
        <fullName evidence="9">3-methylmercaptopropionyl-CoA dehydrogenase</fullName>
        <ecNumber evidence="8">1.3.99.41</ecNumber>
    </recommendedName>
</protein>
<dbReference type="Gene3D" id="1.10.540.10">
    <property type="entry name" value="Acyl-CoA dehydrogenase/oxidase, N-terminal domain"/>
    <property type="match status" value="1"/>
</dbReference>
<dbReference type="PANTHER" id="PTHR42803">
    <property type="entry name" value="ACYL-COA DEHYDROGENASE"/>
    <property type="match status" value="1"/>
</dbReference>
<comment type="cofactor">
    <cofactor evidence="1 10">
        <name>FAD</name>
        <dbReference type="ChEBI" id="CHEBI:57692"/>
    </cofactor>
</comment>
<evidence type="ECO:0000256" key="9">
    <source>
        <dbReference type="ARBA" id="ARBA00069043"/>
    </source>
</evidence>
<dbReference type="InterPro" id="IPR037069">
    <property type="entry name" value="AcylCoA_DH/ox_N_sf"/>
</dbReference>
<sequence>MPQYRAPLDDFRFLYHEFLDLDGLGELPTMAEVSPDLIDSILEESAKVAQELLQPLNEVGDRIGCKHDGEAHTVTMPEGFVEAYRQYCEAGWSGLVADPEFGGQGLPTFIGLAISEMNNAANPSFSAYPGLTLGAYEVIHAYGSEEQKQTYLPNMISGQWSGTMNLTEPQCGTDLGLIRTKAEPNEDGSYSITGTKIWITAGEHDMVDNIVHLVLARLPDAPEGTRGISLFIVPKFLVNEDGTLGERNGVVCSSIEKKMGIKASATCEMTYSGARGFLIGEPNRGLMAMFTMMNAARLVTGIQGLGMAEAAYQAAVTFARERLQGRSLGGAKSPDKPADSILVHPDVRRMLMISRAHIEGARALGLYTGVQLETEQHHPDEAVRRKAGYWVELMTPIIKAHFTDIGFEVTNLGMQVHGGAGYVTDTGVEQFARDVRITQIYEGTNGVQALDLVGRKLVANNGENLKAFFEPVQAFLAEQSGKEAVAEFVTPLAEAVQALQETTAWVYQQMARDPIEAGAASSDYLKLFALTATAFMWARMAVIARAKLDAGETRGGFYQAKLDTARFFMTRMLPDRLGLEAKVKAGAGPMMALADEAF</sequence>
<evidence type="ECO:0000256" key="5">
    <source>
        <dbReference type="ARBA" id="ARBA00023002"/>
    </source>
</evidence>
<evidence type="ECO:0000259" key="14">
    <source>
        <dbReference type="Pfam" id="PF12806"/>
    </source>
</evidence>
<keyword evidence="4 10" id="KW-0274">FAD</keyword>
<evidence type="ECO:0000259" key="11">
    <source>
        <dbReference type="Pfam" id="PF00441"/>
    </source>
</evidence>
<dbReference type="RefSeq" id="WP_049726759.1">
    <property type="nucleotide sequence ID" value="NZ_CP012154.1"/>
</dbReference>
<dbReference type="PANTHER" id="PTHR42803:SF1">
    <property type="entry name" value="BROAD-SPECIFICITY LINEAR ACYL-COA DEHYDROGENASE FADE5"/>
    <property type="match status" value="1"/>
</dbReference>
<evidence type="ECO:0000256" key="2">
    <source>
        <dbReference type="ARBA" id="ARBA00009347"/>
    </source>
</evidence>
<dbReference type="InterPro" id="IPR013786">
    <property type="entry name" value="AcylCoA_DH/ox_N"/>
</dbReference>
<comment type="function">
    <text evidence="7">Involved in the assimilation of dimethylsulphoniopropionate (DMSP), an important compound in the fixation of carbon in marine phytoplankton, by mediating the conversion of 3-(methylthio)propanoyl-CoA (MMPA-CoA) to 3-(methylthio)acryloyl-CoA (MTA-CoA).</text>
</comment>
<keyword evidence="5 10" id="KW-0560">Oxidoreductase</keyword>
<organism evidence="15 16">
    <name type="scientific">Wenzhouxiangella marina</name>
    <dbReference type="NCBI Taxonomy" id="1579979"/>
    <lineage>
        <taxon>Bacteria</taxon>
        <taxon>Pseudomonadati</taxon>
        <taxon>Pseudomonadota</taxon>
        <taxon>Gammaproteobacteria</taxon>
        <taxon>Chromatiales</taxon>
        <taxon>Wenzhouxiangellaceae</taxon>
        <taxon>Wenzhouxiangella</taxon>
    </lineage>
</organism>
<dbReference type="SUPFAM" id="SSF56645">
    <property type="entry name" value="Acyl-CoA dehydrogenase NM domain-like"/>
    <property type="match status" value="1"/>
</dbReference>
<dbReference type="PATRIC" id="fig|1579979.3.peg.2969"/>
<dbReference type="InterPro" id="IPR009075">
    <property type="entry name" value="AcylCo_DH/oxidase_C"/>
</dbReference>
<dbReference type="SUPFAM" id="SSF47203">
    <property type="entry name" value="Acyl-CoA dehydrogenase C-terminal domain-like"/>
    <property type="match status" value="1"/>
</dbReference>
<dbReference type="FunFam" id="2.40.110.10:FF:000031">
    <property type="entry name" value="Acyl-CoA dehydrogenase, putative"/>
    <property type="match status" value="1"/>
</dbReference>
<dbReference type="InterPro" id="IPR006091">
    <property type="entry name" value="Acyl-CoA_Oxase/DH_mid-dom"/>
</dbReference>
<evidence type="ECO:0000256" key="8">
    <source>
        <dbReference type="ARBA" id="ARBA00066694"/>
    </source>
</evidence>
<dbReference type="KEGG" id="wma:WM2015_2903"/>
<evidence type="ECO:0000256" key="7">
    <source>
        <dbReference type="ARBA" id="ARBA00058683"/>
    </source>
</evidence>
<dbReference type="STRING" id="1579979.WM2015_2903"/>
<dbReference type="AlphaFoldDB" id="A0A0K0Y018"/>
<dbReference type="Gene3D" id="1.20.140.10">
    <property type="entry name" value="Butyryl-CoA Dehydrogenase, subunit A, domain 3"/>
    <property type="match status" value="1"/>
</dbReference>
<dbReference type="EMBL" id="CP012154">
    <property type="protein sequence ID" value="AKS43260.1"/>
    <property type="molecule type" value="Genomic_DNA"/>
</dbReference>
<feature type="domain" description="Acyl-CoA oxidase/dehydrogenase middle" evidence="12">
    <location>
        <begin position="164"/>
        <end position="271"/>
    </location>
</feature>
<evidence type="ECO:0000259" key="12">
    <source>
        <dbReference type="Pfam" id="PF02770"/>
    </source>
</evidence>
<dbReference type="InterPro" id="IPR025878">
    <property type="entry name" value="Acyl-CoA_dh-like_C_dom"/>
</dbReference>
<comment type="catalytic activity">
    <reaction evidence="6">
        <text>3-(methylsulfanyl)propanoyl-CoA + oxidized [electron-transfer flavoprotein] + H(+) = 3-(methylsulfanyl)acryloyl-CoA + reduced [electron-transfer flavoprotein]</text>
        <dbReference type="Rhea" id="RHEA:52612"/>
        <dbReference type="Rhea" id="RHEA-COMP:10685"/>
        <dbReference type="Rhea" id="RHEA-COMP:10686"/>
        <dbReference type="ChEBI" id="CHEBI:15378"/>
        <dbReference type="ChEBI" id="CHEBI:57692"/>
        <dbReference type="ChEBI" id="CHEBI:58307"/>
        <dbReference type="ChEBI" id="CHEBI:82815"/>
        <dbReference type="ChEBI" id="CHEBI:84994"/>
        <dbReference type="EC" id="1.3.99.41"/>
    </reaction>
    <physiologicalReaction direction="left-to-right" evidence="6">
        <dbReference type="Rhea" id="RHEA:52613"/>
    </physiologicalReaction>
</comment>
<evidence type="ECO:0000259" key="13">
    <source>
        <dbReference type="Pfam" id="PF02771"/>
    </source>
</evidence>
<name>A0A0K0Y018_9GAMM</name>
<dbReference type="Pfam" id="PF02770">
    <property type="entry name" value="Acyl-CoA_dh_M"/>
    <property type="match status" value="1"/>
</dbReference>
<keyword evidence="16" id="KW-1185">Reference proteome</keyword>
<feature type="domain" description="Acetyl-CoA dehydrogenase-like C-terminal" evidence="14">
    <location>
        <begin position="468"/>
        <end position="593"/>
    </location>
</feature>
<evidence type="ECO:0000313" key="15">
    <source>
        <dbReference type="EMBL" id="AKS43260.1"/>
    </source>
</evidence>
<gene>
    <name evidence="15" type="ORF">WM2015_2903</name>
</gene>
<dbReference type="InterPro" id="IPR052166">
    <property type="entry name" value="Diverse_Acyl-CoA_DH"/>
</dbReference>
<dbReference type="InterPro" id="IPR036250">
    <property type="entry name" value="AcylCo_DH-like_C"/>
</dbReference>
<dbReference type="OrthoDB" id="9764895at2"/>
<dbReference type="GO" id="GO:0050660">
    <property type="term" value="F:flavin adenine dinucleotide binding"/>
    <property type="evidence" value="ECO:0007669"/>
    <property type="project" value="InterPro"/>
</dbReference>
<comment type="similarity">
    <text evidence="2 10">Belongs to the acyl-CoA dehydrogenase family.</text>
</comment>
<evidence type="ECO:0000313" key="16">
    <source>
        <dbReference type="Proteomes" id="UP000066624"/>
    </source>
</evidence>
<evidence type="ECO:0000256" key="1">
    <source>
        <dbReference type="ARBA" id="ARBA00001974"/>
    </source>
</evidence>
<proteinExistence type="inferred from homology"/>
<dbReference type="Gene3D" id="2.40.110.10">
    <property type="entry name" value="Butyryl-CoA Dehydrogenase, subunit A, domain 2"/>
    <property type="match status" value="1"/>
</dbReference>
<accession>A0A0K0Y018</accession>
<dbReference type="InterPro" id="IPR009100">
    <property type="entry name" value="AcylCoA_DH/oxidase_NM_dom_sf"/>
</dbReference>
<dbReference type="GO" id="GO:0016627">
    <property type="term" value="F:oxidoreductase activity, acting on the CH-CH group of donors"/>
    <property type="evidence" value="ECO:0007669"/>
    <property type="project" value="InterPro"/>
</dbReference>
<dbReference type="Proteomes" id="UP000066624">
    <property type="component" value="Chromosome"/>
</dbReference>
<evidence type="ECO:0000256" key="10">
    <source>
        <dbReference type="RuleBase" id="RU362125"/>
    </source>
</evidence>
<reference evidence="15 16" key="1">
    <citation type="submission" date="2015-07" db="EMBL/GenBank/DDBJ databases">
        <authorList>
            <person name="Noorani M."/>
        </authorList>
    </citation>
    <scope>NUCLEOTIDE SEQUENCE [LARGE SCALE GENOMIC DNA]</scope>
    <source>
        <strain evidence="15 16">KCTC 42284</strain>
    </source>
</reference>
<dbReference type="EC" id="1.3.99.41" evidence="8"/>
<feature type="domain" description="Acyl-CoA dehydrogenase/oxidase C-terminal" evidence="11">
    <location>
        <begin position="283"/>
        <end position="452"/>
    </location>
</feature>
<evidence type="ECO:0000256" key="3">
    <source>
        <dbReference type="ARBA" id="ARBA00022630"/>
    </source>
</evidence>
<keyword evidence="3 10" id="KW-0285">Flavoprotein</keyword>
<dbReference type="InterPro" id="IPR046373">
    <property type="entry name" value="Acyl-CoA_Oxase/DH_mid-dom_sf"/>
</dbReference>
<dbReference type="Pfam" id="PF12806">
    <property type="entry name" value="Acyl-CoA_dh_C"/>
    <property type="match status" value="1"/>
</dbReference>